<dbReference type="Proteomes" id="UP000694844">
    <property type="component" value="Chromosome 3"/>
</dbReference>
<dbReference type="GeneID" id="111123231"/>
<feature type="compositionally biased region" description="Basic and acidic residues" evidence="2">
    <location>
        <begin position="20"/>
        <end position="39"/>
    </location>
</feature>
<dbReference type="AlphaFoldDB" id="A0A8B8D0U1"/>
<organism evidence="4 5">
    <name type="scientific">Crassostrea virginica</name>
    <name type="common">Eastern oyster</name>
    <dbReference type="NCBI Taxonomy" id="6565"/>
    <lineage>
        <taxon>Eukaryota</taxon>
        <taxon>Metazoa</taxon>
        <taxon>Spiralia</taxon>
        <taxon>Lophotrochozoa</taxon>
        <taxon>Mollusca</taxon>
        <taxon>Bivalvia</taxon>
        <taxon>Autobranchia</taxon>
        <taxon>Pteriomorphia</taxon>
        <taxon>Ostreida</taxon>
        <taxon>Ostreoidea</taxon>
        <taxon>Ostreidae</taxon>
        <taxon>Crassostrea</taxon>
    </lineage>
</organism>
<dbReference type="GO" id="GO:0003682">
    <property type="term" value="F:chromatin binding"/>
    <property type="evidence" value="ECO:0007669"/>
    <property type="project" value="TreeGrafter"/>
</dbReference>
<accession>A0A8B8D0U1</accession>
<evidence type="ECO:0000313" key="5">
    <source>
        <dbReference type="RefSeq" id="XP_022321129.1"/>
    </source>
</evidence>
<dbReference type="GO" id="GO:0000785">
    <property type="term" value="C:chromatin"/>
    <property type="evidence" value="ECO:0007669"/>
    <property type="project" value="TreeGrafter"/>
</dbReference>
<dbReference type="OrthoDB" id="6052981at2759"/>
<sequence length="710" mass="81351">MPDNRKPNSGKGKKNKRKEKSQSTDRPTENKSKEDESLSHNKCPPTGSVTSTCRPPDSTASTCVPFWKDRKIWIQIAIVGVQLAICVYTGISSKTDITKLTGSHLQSDKALESPRAGCNSVAMEKLYLNDDTKIASEKDVIDLLNKDWEERKEILAEDLNRKVTENLSEIVKSLMETQNKSVDESLGKLQNQIDGTKKEMKTLENDMIKDKNDIKTDIENIFRSVESLKNVQTQFEENINEIEKDWTRDVEMVQSVMKTQNKSVDESLGKLQNQIDGMKKEMKTLENDMIKDKNDIKTDIENIFRSVESLKNVQTQFEENINEIEKGWIRHLEMVQSVMKTQNKSVDESLGKLQNQIDGMKKEMKTLEKDMIKDKNDIKTDIENIFKSIESLKNVQTQFEENINEIEKDWTRDVEMVQSVMKTQNKSVDESLGKLQNQIDESKEHMENNMTEIMEKVKEVIIQMKILGSGVNKTNERVEGMDGQLNVFYKELKDNSIYIVGCVFAIVICIVFGGHALLASRSNPKYKTTGPAHGTGVYQSSPNSAIIEKLKLKRLQKGISVIYFDSSSKDFYHKVLMEDPALKYLEKDVSEDFCLIQSFNDLKDVEPHKFVFIFLECNDRNIILENENQEIGDLRNQITKVFISIGCDVFVVYCKDKGSKDLPPNSLYNTRLKSIEKHPVLSTLSKKKRVMSINDSFHSNQVEHLKENVK</sequence>
<dbReference type="GO" id="GO:0007076">
    <property type="term" value="P:mitotic chromosome condensation"/>
    <property type="evidence" value="ECO:0007669"/>
    <property type="project" value="TreeGrafter"/>
</dbReference>
<keyword evidence="4" id="KW-1185">Reference proteome</keyword>
<dbReference type="KEGG" id="cvn:111123231"/>
<evidence type="ECO:0000256" key="2">
    <source>
        <dbReference type="SAM" id="MobiDB-lite"/>
    </source>
</evidence>
<reference evidence="5" key="1">
    <citation type="submission" date="2025-08" db="UniProtKB">
        <authorList>
            <consortium name="RefSeq"/>
        </authorList>
    </citation>
    <scope>IDENTIFICATION</scope>
    <source>
        <tissue evidence="5">Whole sample</tissue>
    </source>
</reference>
<dbReference type="RefSeq" id="XP_022321129.1">
    <property type="nucleotide sequence ID" value="XM_022465421.1"/>
</dbReference>
<name>A0A8B8D0U1_CRAVI</name>
<feature type="coiled-coil region" evidence="1">
    <location>
        <begin position="145"/>
        <end position="295"/>
    </location>
</feature>
<dbReference type="PANTHER" id="PTHR43941:SF1">
    <property type="entry name" value="STRUCTURAL MAINTENANCE OF CHROMOSOMES PROTEIN 2"/>
    <property type="match status" value="1"/>
</dbReference>
<dbReference type="GO" id="GO:0000796">
    <property type="term" value="C:condensin complex"/>
    <property type="evidence" value="ECO:0007669"/>
    <property type="project" value="TreeGrafter"/>
</dbReference>
<feature type="compositionally biased region" description="Polar residues" evidence="2">
    <location>
        <begin position="47"/>
        <end position="58"/>
    </location>
</feature>
<protein>
    <submittedName>
        <fullName evidence="5">Spindle pole body component 110-like isoform X1</fullName>
    </submittedName>
</protein>
<keyword evidence="3" id="KW-0472">Membrane</keyword>
<evidence type="ECO:0000256" key="1">
    <source>
        <dbReference type="SAM" id="Coils"/>
    </source>
</evidence>
<keyword evidence="1" id="KW-0175">Coiled coil</keyword>
<evidence type="ECO:0000256" key="3">
    <source>
        <dbReference type="SAM" id="Phobius"/>
    </source>
</evidence>
<keyword evidence="3" id="KW-0812">Transmembrane</keyword>
<gene>
    <name evidence="5" type="primary">LOC111123231</name>
</gene>
<proteinExistence type="predicted"/>
<feature type="coiled-coil region" evidence="1">
    <location>
        <begin position="343"/>
        <end position="463"/>
    </location>
</feature>
<feature type="transmembrane region" description="Helical" evidence="3">
    <location>
        <begin position="497"/>
        <end position="518"/>
    </location>
</feature>
<feature type="region of interest" description="Disordered" evidence="2">
    <location>
        <begin position="1"/>
        <end position="58"/>
    </location>
</feature>
<keyword evidence="3" id="KW-1133">Transmembrane helix</keyword>
<evidence type="ECO:0000313" key="4">
    <source>
        <dbReference type="Proteomes" id="UP000694844"/>
    </source>
</evidence>
<dbReference type="GO" id="GO:0000793">
    <property type="term" value="C:condensed chromosome"/>
    <property type="evidence" value="ECO:0007669"/>
    <property type="project" value="TreeGrafter"/>
</dbReference>
<dbReference type="PANTHER" id="PTHR43941">
    <property type="entry name" value="STRUCTURAL MAINTENANCE OF CHROMOSOMES PROTEIN 2"/>
    <property type="match status" value="1"/>
</dbReference>